<keyword evidence="5" id="KW-0030">Aminoacyl-tRNA synthetase</keyword>
<sequence length="348" mass="39132">MIYAVSEISHTASKCPLLSWVEGALPVHLVPRHPVCAQHVNNIGYGGRGSHGKHCCGRKLCDEVQVSRCEGRTTTVTVCRGVLCKQWLSISLNRDITKTLCSVKGGRRRGADPSTHYSATVQLPRTSLPFRVSAANRAQLEASVQQAAGFDSLYAWQRGQNREKEFVLHDGPPYANGRPHIGHAVNKILKDITLRQKLLQGYKVHYIPGWDCHGLPIELKATQVDKKKKTPANQLSSYSDPLEIRNNAQRFAKEALEIQRSVFQRWGLLADWSEVYRTLDPQYVTRQLHLFIDLYEKGFIYQDYKPVYFSPNLGTSLAEAELEYEPQHVSPFSVPCPACHISPACHFG</sequence>
<evidence type="ECO:0000256" key="1">
    <source>
        <dbReference type="ARBA" id="ARBA00022598"/>
    </source>
</evidence>
<dbReference type="GO" id="GO:0005524">
    <property type="term" value="F:ATP binding"/>
    <property type="evidence" value="ECO:0007669"/>
    <property type="project" value="UniProtKB-KW"/>
</dbReference>
<dbReference type="InterPro" id="IPR001412">
    <property type="entry name" value="aa-tRNA-synth_I_CS"/>
</dbReference>
<feature type="domain" description="Aminoacyl-tRNA synthetase class Ia" evidence="6">
    <location>
        <begin position="160"/>
        <end position="325"/>
    </location>
</feature>
<organism evidence="7 8">
    <name type="scientific">Scylla paramamosain</name>
    <name type="common">Mud crab</name>
    <dbReference type="NCBI Taxonomy" id="85552"/>
    <lineage>
        <taxon>Eukaryota</taxon>
        <taxon>Metazoa</taxon>
        <taxon>Ecdysozoa</taxon>
        <taxon>Arthropoda</taxon>
        <taxon>Crustacea</taxon>
        <taxon>Multicrustacea</taxon>
        <taxon>Malacostraca</taxon>
        <taxon>Eumalacostraca</taxon>
        <taxon>Eucarida</taxon>
        <taxon>Decapoda</taxon>
        <taxon>Pleocyemata</taxon>
        <taxon>Brachyura</taxon>
        <taxon>Eubrachyura</taxon>
        <taxon>Portunoidea</taxon>
        <taxon>Portunidae</taxon>
        <taxon>Portuninae</taxon>
        <taxon>Scylla</taxon>
    </lineage>
</organism>
<evidence type="ECO:0000313" key="8">
    <source>
        <dbReference type="Proteomes" id="UP001487740"/>
    </source>
</evidence>
<keyword evidence="8" id="KW-1185">Reference proteome</keyword>
<dbReference type="Proteomes" id="UP001487740">
    <property type="component" value="Unassembled WGS sequence"/>
</dbReference>
<proteinExistence type="predicted"/>
<name>A0AAW0TKC9_SCYPA</name>
<evidence type="ECO:0000256" key="2">
    <source>
        <dbReference type="ARBA" id="ARBA00022741"/>
    </source>
</evidence>
<dbReference type="GO" id="GO:0005739">
    <property type="term" value="C:mitochondrion"/>
    <property type="evidence" value="ECO:0007669"/>
    <property type="project" value="TreeGrafter"/>
</dbReference>
<gene>
    <name evidence="7" type="ORF">O3P69_020200</name>
</gene>
<dbReference type="GO" id="GO:0004822">
    <property type="term" value="F:isoleucine-tRNA ligase activity"/>
    <property type="evidence" value="ECO:0007669"/>
    <property type="project" value="TreeGrafter"/>
</dbReference>
<evidence type="ECO:0000256" key="3">
    <source>
        <dbReference type="ARBA" id="ARBA00022840"/>
    </source>
</evidence>
<keyword evidence="2" id="KW-0547">Nucleotide-binding</keyword>
<dbReference type="PROSITE" id="PS00178">
    <property type="entry name" value="AA_TRNA_LIGASE_I"/>
    <property type="match status" value="1"/>
</dbReference>
<keyword evidence="1" id="KW-0436">Ligase</keyword>
<dbReference type="EMBL" id="JARAKH010000029">
    <property type="protein sequence ID" value="KAK8388139.1"/>
    <property type="molecule type" value="Genomic_DNA"/>
</dbReference>
<dbReference type="Pfam" id="PF00133">
    <property type="entry name" value="tRNA-synt_1"/>
    <property type="match status" value="1"/>
</dbReference>
<dbReference type="PANTHER" id="PTHR42765">
    <property type="entry name" value="SOLEUCYL-TRNA SYNTHETASE"/>
    <property type="match status" value="1"/>
</dbReference>
<dbReference type="InterPro" id="IPR014729">
    <property type="entry name" value="Rossmann-like_a/b/a_fold"/>
</dbReference>
<dbReference type="InterPro" id="IPR050081">
    <property type="entry name" value="Ile-tRNA_ligase"/>
</dbReference>
<evidence type="ECO:0000259" key="6">
    <source>
        <dbReference type="Pfam" id="PF00133"/>
    </source>
</evidence>
<evidence type="ECO:0000313" key="7">
    <source>
        <dbReference type="EMBL" id="KAK8388139.1"/>
    </source>
</evidence>
<evidence type="ECO:0000256" key="5">
    <source>
        <dbReference type="ARBA" id="ARBA00023146"/>
    </source>
</evidence>
<dbReference type="PANTHER" id="PTHR42765:SF1">
    <property type="entry name" value="ISOLEUCINE--TRNA LIGASE, MITOCHONDRIAL"/>
    <property type="match status" value="1"/>
</dbReference>
<dbReference type="AlphaFoldDB" id="A0AAW0TKC9"/>
<dbReference type="SUPFAM" id="SSF52374">
    <property type="entry name" value="Nucleotidylyl transferase"/>
    <property type="match status" value="1"/>
</dbReference>
<dbReference type="GO" id="GO:0032543">
    <property type="term" value="P:mitochondrial translation"/>
    <property type="evidence" value="ECO:0007669"/>
    <property type="project" value="TreeGrafter"/>
</dbReference>
<comment type="caution">
    <text evidence="7">The sequence shown here is derived from an EMBL/GenBank/DDBJ whole genome shotgun (WGS) entry which is preliminary data.</text>
</comment>
<evidence type="ECO:0000256" key="4">
    <source>
        <dbReference type="ARBA" id="ARBA00022917"/>
    </source>
</evidence>
<dbReference type="GO" id="GO:0006428">
    <property type="term" value="P:isoleucyl-tRNA aminoacylation"/>
    <property type="evidence" value="ECO:0007669"/>
    <property type="project" value="TreeGrafter"/>
</dbReference>
<dbReference type="InterPro" id="IPR002300">
    <property type="entry name" value="aa-tRNA-synth_Ia"/>
</dbReference>
<reference evidence="7 8" key="1">
    <citation type="submission" date="2023-03" db="EMBL/GenBank/DDBJ databases">
        <title>High-quality genome of Scylla paramamosain provides insights in environmental adaptation.</title>
        <authorList>
            <person name="Zhang L."/>
        </authorList>
    </citation>
    <scope>NUCLEOTIDE SEQUENCE [LARGE SCALE GENOMIC DNA]</scope>
    <source>
        <strain evidence="7">LZ_2023a</strain>
        <tissue evidence="7">Muscle</tissue>
    </source>
</reference>
<dbReference type="Gene3D" id="3.40.50.620">
    <property type="entry name" value="HUPs"/>
    <property type="match status" value="1"/>
</dbReference>
<protein>
    <recommendedName>
        <fullName evidence="6">Aminoacyl-tRNA synthetase class Ia domain-containing protein</fullName>
    </recommendedName>
</protein>
<accession>A0AAW0TKC9</accession>
<keyword evidence="3" id="KW-0067">ATP-binding</keyword>
<keyword evidence="4" id="KW-0648">Protein biosynthesis</keyword>